<evidence type="ECO:0000313" key="2">
    <source>
        <dbReference type="EMBL" id="CAB4631210.1"/>
    </source>
</evidence>
<keyword evidence="1" id="KW-0812">Transmembrane</keyword>
<reference evidence="2" key="1">
    <citation type="submission" date="2020-05" db="EMBL/GenBank/DDBJ databases">
        <authorList>
            <person name="Chiriac C."/>
            <person name="Salcher M."/>
            <person name="Ghai R."/>
            <person name="Kavagutti S V."/>
        </authorList>
    </citation>
    <scope>NUCLEOTIDE SEQUENCE</scope>
</reference>
<dbReference type="AlphaFoldDB" id="A0A6J6J309"/>
<keyword evidence="1" id="KW-0472">Membrane</keyword>
<sequence length="220" mass="23932">MDQSAALGGAMMLVIAVLFVVVFIPSWFQNRVNRAHNRQGAAELRKQGKDVKSSSNRPVASKLRLAADRLRRLVKTKNTMSVLAVLALAGSATSAFFAFQAPLLFVATGFGLLVGMFTVLVALKASSEIRKLLIGVAMSKTEMTVNLSKSWKEPVLSSIGTDSNPRAWTPNPLPSPTYTSRMGELEIPNVASVTEINQTGKNFDTQDQINKILRKRRATA</sequence>
<keyword evidence="1" id="KW-1133">Transmembrane helix</keyword>
<organism evidence="2">
    <name type="scientific">freshwater metagenome</name>
    <dbReference type="NCBI Taxonomy" id="449393"/>
    <lineage>
        <taxon>unclassified sequences</taxon>
        <taxon>metagenomes</taxon>
        <taxon>ecological metagenomes</taxon>
    </lineage>
</organism>
<feature type="transmembrane region" description="Helical" evidence="1">
    <location>
        <begin position="79"/>
        <end position="97"/>
    </location>
</feature>
<name>A0A6J6J309_9ZZZZ</name>
<proteinExistence type="predicted"/>
<evidence type="ECO:0000256" key="1">
    <source>
        <dbReference type="SAM" id="Phobius"/>
    </source>
</evidence>
<protein>
    <submittedName>
        <fullName evidence="2">Unannotated protein</fullName>
    </submittedName>
</protein>
<feature type="transmembrane region" description="Helical" evidence="1">
    <location>
        <begin position="6"/>
        <end position="28"/>
    </location>
</feature>
<dbReference type="EMBL" id="CAEZVM010000017">
    <property type="protein sequence ID" value="CAB4631210.1"/>
    <property type="molecule type" value="Genomic_DNA"/>
</dbReference>
<feature type="transmembrane region" description="Helical" evidence="1">
    <location>
        <begin position="103"/>
        <end position="123"/>
    </location>
</feature>
<accession>A0A6J6J309</accession>
<gene>
    <name evidence="2" type="ORF">UFOPK2032_00614</name>
</gene>